<protein>
    <submittedName>
        <fullName evidence="4">Gfo/Idh/MocA family oxidoreductase</fullName>
    </submittedName>
</protein>
<reference evidence="5" key="1">
    <citation type="journal article" date="2021" name="Curr. Microbiol.">
        <title>Complete genome of nocamycin-producing strain Saccharothrix syringae NRRL B-16468 reveals the biosynthetic potential for secondary metabolites.</title>
        <authorList>
            <person name="Mo X."/>
            <person name="Yang S."/>
        </authorList>
    </citation>
    <scope>NUCLEOTIDE SEQUENCE [LARGE SCALE GENOMIC DNA]</scope>
    <source>
        <strain evidence="5">ATCC 51364 / DSM 43886 / JCM 6844 / KCTC 9398 / NBRC 14523 / NRRL B-16468 / INA 2240</strain>
    </source>
</reference>
<dbReference type="Gene3D" id="3.30.360.10">
    <property type="entry name" value="Dihydrodipicolinate Reductase, domain 2"/>
    <property type="match status" value="1"/>
</dbReference>
<evidence type="ECO:0000313" key="4">
    <source>
        <dbReference type="EMBL" id="QFZ24336.1"/>
    </source>
</evidence>
<dbReference type="SUPFAM" id="SSF55347">
    <property type="entry name" value="Glyceraldehyde-3-phosphate dehydrogenase-like, C-terminal domain"/>
    <property type="match status" value="1"/>
</dbReference>
<keyword evidence="5" id="KW-1185">Reference proteome</keyword>
<dbReference type="Proteomes" id="UP000325787">
    <property type="component" value="Chromosome"/>
</dbReference>
<dbReference type="InterPro" id="IPR055080">
    <property type="entry name" value="Gal80p-like_C"/>
</dbReference>
<dbReference type="Gene3D" id="3.40.50.720">
    <property type="entry name" value="NAD(P)-binding Rossmann-like Domain"/>
    <property type="match status" value="1"/>
</dbReference>
<accession>A0A5Q0HDH9</accession>
<keyword evidence="1" id="KW-0560">Oxidoreductase</keyword>
<dbReference type="KEGG" id="ssyi:EKG83_18655"/>
<dbReference type="OrthoDB" id="9815825at2"/>
<evidence type="ECO:0000313" key="5">
    <source>
        <dbReference type="Proteomes" id="UP000325787"/>
    </source>
</evidence>
<dbReference type="AlphaFoldDB" id="A0A5Q0HDH9"/>
<dbReference type="GO" id="GO:0000166">
    <property type="term" value="F:nucleotide binding"/>
    <property type="evidence" value="ECO:0007669"/>
    <property type="project" value="InterPro"/>
</dbReference>
<dbReference type="GO" id="GO:0016491">
    <property type="term" value="F:oxidoreductase activity"/>
    <property type="evidence" value="ECO:0007669"/>
    <property type="project" value="UniProtKB-KW"/>
</dbReference>
<dbReference type="EMBL" id="CP034550">
    <property type="protein sequence ID" value="QFZ24336.1"/>
    <property type="molecule type" value="Genomic_DNA"/>
</dbReference>
<sequence length="361" mass="37540">MVGASPDGGWAAGAHVPAVAATAGVRLTAVATSRPESARRAGEAFGVAHAFSDWRELVGHPEVDLVVVSVRVARHAEVLRAALAHGKHVLSEWPLALDAAEAAELAGLAERAGVVHAVNLQGYHSPWARFAGDLVADGRIGRLDAVHVIAPGDPFGGPVVYPDLAWSTDPAAGNHLLSIMLGHTLGTLDRLVPPLAEVSAVVVNRHPEVEVVGTGERIANTAPDQVAVLGRLRGGAVASIGVPGGFLGGPDRFWAKFVGTTGTLTVTGVDQGAYAHWTAWEAVLRTREAETALTLPEHYGAPGRVEHIAAVYAEVAGAIAEGRAAEPGFHTALRHHRTLEAVRRASDTGNRQVVADGPVRD</sequence>
<dbReference type="InterPro" id="IPR036291">
    <property type="entry name" value="NAD(P)-bd_dom_sf"/>
</dbReference>
<dbReference type="PANTHER" id="PTHR43818:SF11">
    <property type="entry name" value="BCDNA.GH03377"/>
    <property type="match status" value="1"/>
</dbReference>
<dbReference type="Pfam" id="PF22685">
    <property type="entry name" value="Gal80p_C-like"/>
    <property type="match status" value="1"/>
</dbReference>
<gene>
    <name evidence="4" type="ORF">EKG83_18655</name>
</gene>
<dbReference type="Pfam" id="PF01408">
    <property type="entry name" value="GFO_IDH_MocA"/>
    <property type="match status" value="1"/>
</dbReference>
<dbReference type="InterPro" id="IPR050463">
    <property type="entry name" value="Gfo/Idh/MocA_oxidrdct_glycsds"/>
</dbReference>
<name>A0A5Q0HDH9_SACSY</name>
<organism evidence="4 5">
    <name type="scientific">Saccharothrix syringae</name>
    <name type="common">Nocardiopsis syringae</name>
    <dbReference type="NCBI Taxonomy" id="103733"/>
    <lineage>
        <taxon>Bacteria</taxon>
        <taxon>Bacillati</taxon>
        <taxon>Actinomycetota</taxon>
        <taxon>Actinomycetes</taxon>
        <taxon>Pseudonocardiales</taxon>
        <taxon>Pseudonocardiaceae</taxon>
        <taxon>Saccharothrix</taxon>
    </lineage>
</organism>
<feature type="domain" description="Gfo/Idh/MocA-like oxidoreductase N-terminal" evidence="2">
    <location>
        <begin position="9"/>
        <end position="119"/>
    </location>
</feature>
<evidence type="ECO:0000259" key="3">
    <source>
        <dbReference type="Pfam" id="PF22685"/>
    </source>
</evidence>
<proteinExistence type="predicted"/>
<dbReference type="SUPFAM" id="SSF51735">
    <property type="entry name" value="NAD(P)-binding Rossmann-fold domains"/>
    <property type="match status" value="1"/>
</dbReference>
<dbReference type="InterPro" id="IPR000683">
    <property type="entry name" value="Gfo/Idh/MocA-like_OxRdtase_N"/>
</dbReference>
<evidence type="ECO:0000256" key="1">
    <source>
        <dbReference type="ARBA" id="ARBA00023002"/>
    </source>
</evidence>
<evidence type="ECO:0000259" key="2">
    <source>
        <dbReference type="Pfam" id="PF01408"/>
    </source>
</evidence>
<feature type="domain" description="Gal80p-like C-terminal" evidence="3">
    <location>
        <begin position="130"/>
        <end position="268"/>
    </location>
</feature>
<dbReference type="PANTHER" id="PTHR43818">
    <property type="entry name" value="BCDNA.GH03377"/>
    <property type="match status" value="1"/>
</dbReference>